<feature type="region of interest" description="Disordered" evidence="1">
    <location>
        <begin position="486"/>
        <end position="508"/>
    </location>
</feature>
<keyword evidence="3" id="KW-1185">Reference proteome</keyword>
<feature type="region of interest" description="Disordered" evidence="1">
    <location>
        <begin position="139"/>
        <end position="193"/>
    </location>
</feature>
<organism evidence="2 3">
    <name type="scientific">Geotrichum candidum</name>
    <name type="common">Oospora lactis</name>
    <name type="synonym">Dipodascus geotrichum</name>
    <dbReference type="NCBI Taxonomy" id="1173061"/>
    <lineage>
        <taxon>Eukaryota</taxon>
        <taxon>Fungi</taxon>
        <taxon>Dikarya</taxon>
        <taxon>Ascomycota</taxon>
        <taxon>Saccharomycotina</taxon>
        <taxon>Dipodascomycetes</taxon>
        <taxon>Dipodascales</taxon>
        <taxon>Dipodascaceae</taxon>
        <taxon>Geotrichum</taxon>
    </lineage>
</organism>
<sequence>MVSYKRSRQELHSRSSSIYSATSSSNSSLLRSPTVDIRFKQQNMNRKTNQKRRRKEEGISETMEAELQHNNQLPSTYQFPASSDTNIQRRLSNYSGRSTNLQHSPNNTESSHSRSSSSNQSAEFQALTSYQYSKPALRYRSQRSKNSHYQPPQSTLLQGQTSGAEHHLLTSHLQPNQTTRVTRMPSTSVRPIRQQSSRYRKPLPRRPPIHTAASLEALNKVEFGSPTLLLRRKKSTKITSNSRMRRLFVQLFRRRTRPKYYYTKAQLSKSLSLGLTDMDGNVRQYKVRPAQLLALRPLPRTPSLMRKKSIAPTAKKNIKKKVTGNMISEPIDVTKHAGLMETGNSEVLSIRSRRSSSMIRVRVPDDSPLRYSQASSSSSSRFRSAQSSGRDSYDTVDERLDQIQRELDETRRMRRHLSNASGYTRWSSSSSGSTSSTSFFYRHNSLLGSRSFISLTSQVLSTHEDHPEVITRSDLFTRKSLRHVLGHMTHPPSSNRISRMDKEMGSMGKNSENSVEFVNSWSEYLQRAIAVRAALRTELRRSKTVDETRWRQQVLNSLEEDEEETASSYIGETETVSSFNTSSSDRSRQATQNSRTDMRLAGRNVSGFTGSSSRGGGSNTQQSTPTQQSQDTGRQHSMLISHAEEPSPGQKEFYVDDNGEVISITPVSMTTPQRGKILTVSAVRLALMQGTLADGRYSGLTGQIDSDMFEPTTHAWKQTRDLSSPSSESLETGLANPKRQRSKSISSISTGSTTSIPVPERSQRRVVSEQYSKERTMRFQAALSTTGGSTTLDEDTTALHTPTAVSDGSSEYSMMTSLQKTKKNNNPRPITLSSEGSSTVGSGGTRDSIYYVLDSQRRGLYDDHHPSPQQQQQQKPLTLPMLTTHGGKANIPRMPSGSKANREQQEAAAAAIIAPTVLIPQRRQQRNSVSSNSSGTSVVSLSRGKRNKPNKPRRRLSAESNVSCSSSSTSSGMNYLNGVGTLEIDDSRRLNTTWIAL</sequence>
<feature type="compositionally biased region" description="Basic and acidic residues" evidence="1">
    <location>
        <begin position="761"/>
        <end position="777"/>
    </location>
</feature>
<proteinExistence type="predicted"/>
<feature type="compositionally biased region" description="Basic residues" evidence="1">
    <location>
        <begin position="943"/>
        <end position="955"/>
    </location>
</feature>
<dbReference type="AlphaFoldDB" id="A0A0J9XIM0"/>
<feature type="region of interest" description="Disordered" evidence="1">
    <location>
        <begin position="716"/>
        <end position="845"/>
    </location>
</feature>
<feature type="region of interest" description="Disordered" evidence="1">
    <location>
        <begin position="362"/>
        <end position="398"/>
    </location>
</feature>
<comment type="caution">
    <text evidence="2">The sequence shown here is derived from an EMBL/GenBank/DDBJ whole genome shotgun (WGS) entry which is preliminary data.</text>
</comment>
<feature type="compositionally biased region" description="Polar residues" evidence="1">
    <location>
        <begin position="721"/>
        <end position="730"/>
    </location>
</feature>
<accession>A0A0J9XIM0</accession>
<feature type="compositionally biased region" description="Low complexity" evidence="1">
    <location>
        <begin position="831"/>
        <end position="845"/>
    </location>
</feature>
<dbReference type="Proteomes" id="UP000242525">
    <property type="component" value="Unassembled WGS sequence"/>
</dbReference>
<feature type="region of interest" description="Disordered" evidence="1">
    <location>
        <begin position="556"/>
        <end position="636"/>
    </location>
</feature>
<reference evidence="2" key="1">
    <citation type="submission" date="2014-03" db="EMBL/GenBank/DDBJ databases">
        <authorList>
            <person name="Casaregola S."/>
        </authorList>
    </citation>
    <scope>NUCLEOTIDE SEQUENCE [LARGE SCALE GENOMIC DNA]</scope>
    <source>
        <strain evidence="2">CLIB 918</strain>
    </source>
</reference>
<feature type="compositionally biased region" description="Polar residues" evidence="1">
    <location>
        <begin position="566"/>
        <end position="576"/>
    </location>
</feature>
<feature type="region of interest" description="Disordered" evidence="1">
    <location>
        <begin position="859"/>
        <end position="907"/>
    </location>
</feature>
<feature type="compositionally biased region" description="Polar residues" evidence="1">
    <location>
        <begin position="171"/>
        <end position="193"/>
    </location>
</feature>
<feature type="region of interest" description="Disordered" evidence="1">
    <location>
        <begin position="96"/>
        <end position="124"/>
    </location>
</feature>
<evidence type="ECO:0000313" key="3">
    <source>
        <dbReference type="Proteomes" id="UP000242525"/>
    </source>
</evidence>
<feature type="compositionally biased region" description="Polar residues" evidence="1">
    <location>
        <begin position="798"/>
        <end position="819"/>
    </location>
</feature>
<name>A0A0J9XIM0_GEOCN</name>
<gene>
    <name evidence="2" type="ORF">BN980_GECA19s01099g</name>
</gene>
<feature type="compositionally biased region" description="Low complexity" evidence="1">
    <location>
        <begin position="743"/>
        <end position="756"/>
    </location>
</feature>
<feature type="compositionally biased region" description="Low complexity" evidence="1">
    <location>
        <begin position="958"/>
        <end position="971"/>
    </location>
</feature>
<feature type="region of interest" description="Disordered" evidence="1">
    <location>
        <begin position="1"/>
        <end position="61"/>
    </location>
</feature>
<feature type="compositionally biased region" description="Polar residues" evidence="1">
    <location>
        <begin position="147"/>
        <end position="163"/>
    </location>
</feature>
<feature type="compositionally biased region" description="Polar residues" evidence="1">
    <location>
        <begin position="782"/>
        <end position="791"/>
    </location>
</feature>
<feature type="compositionally biased region" description="Low complexity" evidence="1">
    <location>
        <begin position="926"/>
        <end position="942"/>
    </location>
</feature>
<feature type="compositionally biased region" description="Low complexity" evidence="1">
    <location>
        <begin position="14"/>
        <end position="32"/>
    </location>
</feature>
<feature type="compositionally biased region" description="Low complexity" evidence="1">
    <location>
        <begin position="104"/>
        <end position="121"/>
    </location>
</feature>
<evidence type="ECO:0000313" key="2">
    <source>
        <dbReference type="EMBL" id="CDO57181.1"/>
    </source>
</evidence>
<protein>
    <submittedName>
        <fullName evidence="2">Uncharacterized protein</fullName>
    </submittedName>
</protein>
<dbReference type="EMBL" id="CCBN010000019">
    <property type="protein sequence ID" value="CDO57181.1"/>
    <property type="molecule type" value="Genomic_DNA"/>
</dbReference>
<evidence type="ECO:0000256" key="1">
    <source>
        <dbReference type="SAM" id="MobiDB-lite"/>
    </source>
</evidence>
<feature type="compositionally biased region" description="Low complexity" evidence="1">
    <location>
        <begin position="372"/>
        <end position="388"/>
    </location>
</feature>
<feature type="compositionally biased region" description="Low complexity" evidence="1">
    <location>
        <begin position="619"/>
        <end position="632"/>
    </location>
</feature>
<feature type="region of interest" description="Disordered" evidence="1">
    <location>
        <begin position="922"/>
        <end position="977"/>
    </location>
</feature>